<dbReference type="SMART" id="SM00304">
    <property type="entry name" value="HAMP"/>
    <property type="match status" value="1"/>
</dbReference>
<comment type="subcellular location">
    <subcellularLocation>
        <location evidence="1">Membrane</location>
    </subcellularLocation>
</comment>
<dbReference type="InterPro" id="IPR003660">
    <property type="entry name" value="HAMP_dom"/>
</dbReference>
<evidence type="ECO:0000256" key="6">
    <source>
        <dbReference type="SAM" id="Phobius"/>
    </source>
</evidence>
<protein>
    <submittedName>
        <fullName evidence="8">HAMP domain-containing protein</fullName>
    </submittedName>
</protein>
<dbReference type="Gene3D" id="1.20.5.1930">
    <property type="match status" value="1"/>
</dbReference>
<dbReference type="PANTHER" id="PTHR24421">
    <property type="entry name" value="NITRATE/NITRITE SENSOR PROTEIN NARX-RELATED"/>
    <property type="match status" value="1"/>
</dbReference>
<keyword evidence="2" id="KW-0597">Phosphoprotein</keyword>
<dbReference type="Gene3D" id="6.10.340.10">
    <property type="match status" value="1"/>
</dbReference>
<evidence type="ECO:0000256" key="1">
    <source>
        <dbReference type="ARBA" id="ARBA00004370"/>
    </source>
</evidence>
<gene>
    <name evidence="8" type="ORF">KCG34_04505</name>
</gene>
<dbReference type="AlphaFoldDB" id="A0A975G241"/>
<dbReference type="Gene3D" id="3.30.565.10">
    <property type="entry name" value="Histidine kinase-like ATPase, C-terminal domain"/>
    <property type="match status" value="1"/>
</dbReference>
<dbReference type="InterPro" id="IPR050482">
    <property type="entry name" value="Sensor_HK_TwoCompSys"/>
</dbReference>
<keyword evidence="6" id="KW-1133">Transmembrane helix</keyword>
<dbReference type="Pfam" id="PF00672">
    <property type="entry name" value="HAMP"/>
    <property type="match status" value="1"/>
</dbReference>
<accession>A0A975G241</accession>
<dbReference type="GO" id="GO:0016020">
    <property type="term" value="C:membrane"/>
    <property type="evidence" value="ECO:0007669"/>
    <property type="project" value="UniProtKB-SubCell"/>
</dbReference>
<keyword evidence="9" id="KW-1185">Reference proteome</keyword>
<dbReference type="GO" id="GO:0046983">
    <property type="term" value="F:protein dimerization activity"/>
    <property type="evidence" value="ECO:0007669"/>
    <property type="project" value="InterPro"/>
</dbReference>
<dbReference type="InterPro" id="IPR003594">
    <property type="entry name" value="HATPase_dom"/>
</dbReference>
<keyword evidence="4" id="KW-0418">Kinase</keyword>
<evidence type="ECO:0000259" key="7">
    <source>
        <dbReference type="PROSITE" id="PS50885"/>
    </source>
</evidence>
<dbReference type="CDD" id="cd16917">
    <property type="entry name" value="HATPase_UhpB-NarQ-NarX-like"/>
    <property type="match status" value="1"/>
</dbReference>
<evidence type="ECO:0000313" key="8">
    <source>
        <dbReference type="EMBL" id="QUD89153.1"/>
    </source>
</evidence>
<dbReference type="Pfam" id="PF07730">
    <property type="entry name" value="HisKA_3"/>
    <property type="match status" value="1"/>
</dbReference>
<keyword evidence="5" id="KW-0902">Two-component regulatory system</keyword>
<dbReference type="CDD" id="cd06225">
    <property type="entry name" value="HAMP"/>
    <property type="match status" value="1"/>
</dbReference>
<evidence type="ECO:0000256" key="4">
    <source>
        <dbReference type="ARBA" id="ARBA00022777"/>
    </source>
</evidence>
<dbReference type="KEGG" id="caul:KCG34_04505"/>
<dbReference type="RefSeq" id="WP_211939203.1">
    <property type="nucleotide sequence ID" value="NZ_CP073078.1"/>
</dbReference>
<dbReference type="PROSITE" id="PS50885">
    <property type="entry name" value="HAMP"/>
    <property type="match status" value="1"/>
</dbReference>
<sequence>MSLRLRVLMAIALVLILGAAVGSALATWDARRVLREELQAALMGGRQTVRSAFEDLPRSDHPERDLNQLVATFNGNRHVIAILREPDRQPIASVPYRRVLGAPAAYRALLDPQLDDVVVNAPSGSTSIVLRAAPDNDVADSWRQFVGALTVTAAVGLAGVVLVHLLIGRALRPLGAMGAALARVGGGDYGARVELKGPKELVRLGRSFNRMTGDLAEMRRRTRVLEEQVLKLQDEERADLARDLHDEFGPHLFAANIDASMIGQALAAGKTDEALKHAKSIQASVARMQRQVRDILARLRPARLTELGFAAAIEDLVEFWKSRQPDLDFRVAVLVEEHDLPEAIQEVAYRVVQEGLSNAIRHGKPRRIEVELRLEAGHLLSVRIADDGFAGPQDDGRPRFGLVGMRERLEAVGGSLSITRGSPRGWTILAQTPLPDRIKDPAPA</sequence>
<dbReference type="Pfam" id="PF02518">
    <property type="entry name" value="HATPase_c"/>
    <property type="match status" value="1"/>
</dbReference>
<dbReference type="SUPFAM" id="SSF55874">
    <property type="entry name" value="ATPase domain of HSP90 chaperone/DNA topoisomerase II/histidine kinase"/>
    <property type="match status" value="1"/>
</dbReference>
<evidence type="ECO:0000313" key="9">
    <source>
        <dbReference type="Proteomes" id="UP000676409"/>
    </source>
</evidence>
<dbReference type="GO" id="GO:0000155">
    <property type="term" value="F:phosphorelay sensor kinase activity"/>
    <property type="evidence" value="ECO:0007669"/>
    <property type="project" value="InterPro"/>
</dbReference>
<proteinExistence type="predicted"/>
<reference evidence="8" key="1">
    <citation type="submission" date="2021-04" db="EMBL/GenBank/DDBJ databases">
        <title>The complete genome sequence of Caulobacter sp. S6.</title>
        <authorList>
            <person name="Tang Y."/>
            <person name="Ouyang W."/>
            <person name="Liu Q."/>
            <person name="Huang B."/>
            <person name="Guo Z."/>
            <person name="Lei P."/>
        </authorList>
    </citation>
    <scope>NUCLEOTIDE SEQUENCE</scope>
    <source>
        <strain evidence="8">S6</strain>
    </source>
</reference>
<dbReference type="Proteomes" id="UP000676409">
    <property type="component" value="Chromosome"/>
</dbReference>
<evidence type="ECO:0000256" key="2">
    <source>
        <dbReference type="ARBA" id="ARBA00022553"/>
    </source>
</evidence>
<dbReference type="InterPro" id="IPR011712">
    <property type="entry name" value="Sig_transdc_His_kin_sub3_dim/P"/>
</dbReference>
<dbReference type="PANTHER" id="PTHR24421:SF58">
    <property type="entry name" value="SIGNAL TRANSDUCTION HISTIDINE-PROTEIN KINASE_PHOSPHATASE UHPB"/>
    <property type="match status" value="1"/>
</dbReference>
<dbReference type="SUPFAM" id="SSF158472">
    <property type="entry name" value="HAMP domain-like"/>
    <property type="match status" value="1"/>
</dbReference>
<feature type="transmembrane region" description="Helical" evidence="6">
    <location>
        <begin position="145"/>
        <end position="167"/>
    </location>
</feature>
<keyword evidence="6" id="KW-0472">Membrane</keyword>
<organism evidence="8 9">
    <name type="scientific">Phenylobacterium montanum</name>
    <dbReference type="NCBI Taxonomy" id="2823693"/>
    <lineage>
        <taxon>Bacteria</taxon>
        <taxon>Pseudomonadati</taxon>
        <taxon>Pseudomonadota</taxon>
        <taxon>Alphaproteobacteria</taxon>
        <taxon>Caulobacterales</taxon>
        <taxon>Caulobacteraceae</taxon>
        <taxon>Phenylobacterium</taxon>
    </lineage>
</organism>
<dbReference type="InterPro" id="IPR036890">
    <property type="entry name" value="HATPase_C_sf"/>
</dbReference>
<keyword evidence="3" id="KW-0808">Transferase</keyword>
<name>A0A975G241_9CAUL</name>
<evidence type="ECO:0000256" key="3">
    <source>
        <dbReference type="ARBA" id="ARBA00022679"/>
    </source>
</evidence>
<feature type="domain" description="HAMP" evidence="7">
    <location>
        <begin position="168"/>
        <end position="220"/>
    </location>
</feature>
<keyword evidence="6" id="KW-0812">Transmembrane</keyword>
<dbReference type="EMBL" id="CP073078">
    <property type="protein sequence ID" value="QUD89153.1"/>
    <property type="molecule type" value="Genomic_DNA"/>
</dbReference>
<evidence type="ECO:0000256" key="5">
    <source>
        <dbReference type="ARBA" id="ARBA00023012"/>
    </source>
</evidence>